<comment type="caution">
    <text evidence="1">The sequence shown here is derived from an EMBL/GenBank/DDBJ whole genome shotgun (WGS) entry which is preliminary data.</text>
</comment>
<sequence length="70" mass="8141">MKDKVTIKIPRELYETLQQMIEGTGFSSTTEFIVFTMRTLASTGKITEEDNLTEQEVQIIKQRLKRLGYL</sequence>
<dbReference type="EMBL" id="QYBA01000070">
    <property type="protein sequence ID" value="TKY92147.1"/>
    <property type="molecule type" value="Genomic_DNA"/>
</dbReference>
<name>A0AC61SC36_9EURY</name>
<reference evidence="1" key="1">
    <citation type="submission" date="2018-09" db="EMBL/GenBank/DDBJ databases">
        <title>A genomic encyclopedia of anaerobic methanotrophic archaea.</title>
        <authorList>
            <person name="Skennerton C.T."/>
            <person name="Chadwick G.L."/>
            <person name="Laso-Perez R."/>
            <person name="Leu A.O."/>
            <person name="Speth D.R."/>
            <person name="Yu H."/>
            <person name="Morgan-Lang C."/>
            <person name="Hatzenpichler R."/>
            <person name="Goudeau D."/>
            <person name="Malmstrom R."/>
            <person name="Woyke T."/>
            <person name="Hallam S."/>
            <person name="Tyson G.W."/>
            <person name="Wegener G."/>
            <person name="Boetius A."/>
            <person name="Orphan V.J."/>
        </authorList>
    </citation>
    <scope>NUCLEOTIDE SEQUENCE</scope>
    <source>
        <strain evidence="1">CONS3730D10UFb2</strain>
    </source>
</reference>
<evidence type="ECO:0000313" key="2">
    <source>
        <dbReference type="Proteomes" id="UP000315423"/>
    </source>
</evidence>
<protein>
    <submittedName>
        <fullName evidence="1">Ribbon-helix-helix protein, CopG family</fullName>
    </submittedName>
</protein>
<organism evidence="1 2">
    <name type="scientific">Candidatus Methanomarinus sp</name>
    <dbReference type="NCBI Taxonomy" id="3386244"/>
    <lineage>
        <taxon>Archaea</taxon>
        <taxon>Methanobacteriati</taxon>
        <taxon>Methanobacteriota</taxon>
        <taxon>Stenosarchaea group</taxon>
        <taxon>Methanomicrobia</taxon>
        <taxon>Methanosarcinales</taxon>
        <taxon>ANME-2 cluster</taxon>
        <taxon>Candidatus Methanocomedenaceae</taxon>
        <taxon>Candidatus Methanomarinus</taxon>
    </lineage>
</organism>
<dbReference type="Proteomes" id="UP000315423">
    <property type="component" value="Unassembled WGS sequence"/>
</dbReference>
<evidence type="ECO:0000313" key="1">
    <source>
        <dbReference type="EMBL" id="TKY92147.1"/>
    </source>
</evidence>
<gene>
    <name evidence="1" type="ORF">C5S46_02225</name>
</gene>
<proteinExistence type="predicted"/>
<accession>A0AC61SC36</accession>